<dbReference type="Proteomes" id="UP000639643">
    <property type="component" value="Unassembled WGS sequence"/>
</dbReference>
<reference evidence="2" key="1">
    <citation type="journal article" date="2020" name="Phytopathology">
        <title>Genome Sequence Resources of Colletotrichum truncatum, C. plurivorum, C. musicola, and C. sojae: Four Species Pathogenic to Soybean (Glycine max).</title>
        <authorList>
            <person name="Rogerio F."/>
            <person name="Boufleur T.R."/>
            <person name="Ciampi-Guillardi M."/>
            <person name="Sukno S.A."/>
            <person name="Thon M.R."/>
            <person name="Massola Junior N.S."/>
            <person name="Baroncelli R."/>
        </authorList>
    </citation>
    <scope>NUCLEOTIDE SEQUENCE</scope>
    <source>
        <strain evidence="2">LFN0074</strain>
    </source>
</reference>
<gene>
    <name evidence="2" type="ORF">CMUS01_15017</name>
</gene>
<keyword evidence="1" id="KW-0732">Signal</keyword>
<comment type="caution">
    <text evidence="2">The sequence shown here is derived from an EMBL/GenBank/DDBJ whole genome shotgun (WGS) entry which is preliminary data.</text>
</comment>
<name>A0A8H6MPP7_9PEZI</name>
<evidence type="ECO:0000313" key="3">
    <source>
        <dbReference type="Proteomes" id="UP000639643"/>
    </source>
</evidence>
<feature type="signal peptide" evidence="1">
    <location>
        <begin position="1"/>
        <end position="18"/>
    </location>
</feature>
<sequence length="287" mass="32482">MKFLLSVLSLYAALPARTANFLAPARWTMATTSSSEIFRALTSLRNPWATVEDLVASTTPLADRGLATRQEDVCSDRTGITRMICDNVPSREWWWGAGAGRDLHNNWRDGSELKRAEDVVDYHFSLPYILNEKAEPDAPTQLKLASLGKGEETESFHDYVYSERTNIIYYKATRSFFTAPNIDTTLEPSSDVSNLTAEEALEKRQTNSYTINMHIVRRSTATTTARPGCIANMLKFHIANMLKFHIDKSSERNRFACRPIDNKGAHATFWLMINKGYRNTGTYGWCC</sequence>
<keyword evidence="3" id="KW-1185">Reference proteome</keyword>
<organism evidence="2 3">
    <name type="scientific">Colletotrichum musicola</name>
    <dbReference type="NCBI Taxonomy" id="2175873"/>
    <lineage>
        <taxon>Eukaryota</taxon>
        <taxon>Fungi</taxon>
        <taxon>Dikarya</taxon>
        <taxon>Ascomycota</taxon>
        <taxon>Pezizomycotina</taxon>
        <taxon>Sordariomycetes</taxon>
        <taxon>Hypocreomycetidae</taxon>
        <taxon>Glomerellales</taxon>
        <taxon>Glomerellaceae</taxon>
        <taxon>Colletotrichum</taxon>
        <taxon>Colletotrichum orchidearum species complex</taxon>
    </lineage>
</organism>
<protein>
    <submittedName>
        <fullName evidence="2">Uncharacterized protein</fullName>
    </submittedName>
</protein>
<evidence type="ECO:0000256" key="1">
    <source>
        <dbReference type="SAM" id="SignalP"/>
    </source>
</evidence>
<dbReference type="OrthoDB" id="5234330at2759"/>
<proteinExistence type="predicted"/>
<accession>A0A8H6MPP7</accession>
<dbReference type="EMBL" id="WIGM01001178">
    <property type="protein sequence ID" value="KAF6803718.1"/>
    <property type="molecule type" value="Genomic_DNA"/>
</dbReference>
<evidence type="ECO:0000313" key="2">
    <source>
        <dbReference type="EMBL" id="KAF6803718.1"/>
    </source>
</evidence>
<dbReference type="AlphaFoldDB" id="A0A8H6MPP7"/>
<feature type="chain" id="PRO_5033990310" evidence="1">
    <location>
        <begin position="19"/>
        <end position="287"/>
    </location>
</feature>